<evidence type="ECO:0000313" key="2">
    <source>
        <dbReference type="Proteomes" id="UP001165041"/>
    </source>
</evidence>
<dbReference type="Proteomes" id="UP001165041">
    <property type="component" value="Unassembled WGS sequence"/>
</dbReference>
<name>A0A9W6UZA3_9ACTN</name>
<dbReference type="EMBL" id="BSSA01000004">
    <property type="protein sequence ID" value="GLW69409.1"/>
    <property type="molecule type" value="Genomic_DNA"/>
</dbReference>
<organism evidence="1 2">
    <name type="scientific">Kitasatospora phosalacinea</name>
    <dbReference type="NCBI Taxonomy" id="2065"/>
    <lineage>
        <taxon>Bacteria</taxon>
        <taxon>Bacillati</taxon>
        <taxon>Actinomycetota</taxon>
        <taxon>Actinomycetes</taxon>
        <taxon>Kitasatosporales</taxon>
        <taxon>Streptomycetaceae</taxon>
        <taxon>Kitasatospora</taxon>
    </lineage>
</organism>
<gene>
    <name evidence="1" type="ORF">Kpho02_17080</name>
</gene>
<evidence type="ECO:0000313" key="1">
    <source>
        <dbReference type="EMBL" id="GLW69409.1"/>
    </source>
</evidence>
<dbReference type="AlphaFoldDB" id="A0A9W6UZA3"/>
<accession>A0A9W6UZA3</accession>
<protein>
    <submittedName>
        <fullName evidence="1">Uncharacterized protein</fullName>
    </submittedName>
</protein>
<sequence>MDGGPSAGPTDARALARWEALPVGVRERVDGELLRGRYVHAVGLLREAEGSGVGEGRQLLEARHRQLRPAPPDPLADAEALTGRVAAALGVPFRSRAEQSGAGRPRAERP</sequence>
<comment type="caution">
    <text evidence="1">The sequence shown here is derived from an EMBL/GenBank/DDBJ whole genome shotgun (WGS) entry which is preliminary data.</text>
</comment>
<proteinExistence type="predicted"/>
<reference evidence="1" key="1">
    <citation type="submission" date="2023-02" db="EMBL/GenBank/DDBJ databases">
        <title>Kitasatospora phosalacinea NBRC 14627.</title>
        <authorList>
            <person name="Ichikawa N."/>
            <person name="Sato H."/>
            <person name="Tonouchi N."/>
        </authorList>
    </citation>
    <scope>NUCLEOTIDE SEQUENCE</scope>
    <source>
        <strain evidence="1">NBRC 14627</strain>
    </source>
</reference>